<keyword evidence="1" id="KW-0496">Mitochondrion</keyword>
<dbReference type="EMBL" id="LKAM01000003">
    <property type="protein sequence ID" value="KUM49231.1"/>
    <property type="molecule type" value="Genomic_DNA"/>
</dbReference>
<reference evidence="1" key="1">
    <citation type="journal article" date="2015" name="Genome Biol. Evol.">
        <title>Organellar Genomes of White Spruce (Picea glauca): Assembly and Annotation.</title>
        <authorList>
            <person name="Jackman S.D."/>
            <person name="Warren R.L."/>
            <person name="Gibb E.A."/>
            <person name="Vandervalk B.P."/>
            <person name="Mohamadi H."/>
            <person name="Chu J."/>
            <person name="Raymond A."/>
            <person name="Pleasance S."/>
            <person name="Coope R."/>
            <person name="Wildung M.R."/>
            <person name="Ritland C.E."/>
            <person name="Bousquet J."/>
            <person name="Jones S.J."/>
            <person name="Bohlmann J."/>
            <person name="Birol I."/>
        </authorList>
    </citation>
    <scope>NUCLEOTIDE SEQUENCE [LARGE SCALE GENOMIC DNA]</scope>
    <source>
        <tissue evidence="1">Flushing bud</tissue>
    </source>
</reference>
<protein>
    <submittedName>
        <fullName evidence="1">Uncharacterized protein</fullName>
    </submittedName>
</protein>
<name>A0A101M1C4_PICGL</name>
<proteinExistence type="predicted"/>
<evidence type="ECO:0000313" key="1">
    <source>
        <dbReference type="EMBL" id="KUM49231.1"/>
    </source>
</evidence>
<sequence>MKGNDDTRTRIDHVLNVITLLGGYDLYYPIHIGYLLPYNCHSICVCLFMFPY</sequence>
<comment type="caution">
    <text evidence="1">The sequence shown here is derived from an EMBL/GenBank/DDBJ whole genome shotgun (WGS) entry which is preliminary data.</text>
</comment>
<gene>
    <name evidence="1" type="ORF">ABT39_MTgene3780</name>
</gene>
<geneLocation type="mitochondrion" evidence="1"/>
<dbReference type="AlphaFoldDB" id="A0A101M1C4"/>
<accession>A0A101M1C4</accession>
<organism evidence="1">
    <name type="scientific">Picea glauca</name>
    <name type="common">White spruce</name>
    <name type="synonym">Pinus glauca</name>
    <dbReference type="NCBI Taxonomy" id="3330"/>
    <lineage>
        <taxon>Eukaryota</taxon>
        <taxon>Viridiplantae</taxon>
        <taxon>Streptophyta</taxon>
        <taxon>Embryophyta</taxon>
        <taxon>Tracheophyta</taxon>
        <taxon>Spermatophyta</taxon>
        <taxon>Pinopsida</taxon>
        <taxon>Pinidae</taxon>
        <taxon>Conifers I</taxon>
        <taxon>Pinales</taxon>
        <taxon>Pinaceae</taxon>
        <taxon>Picea</taxon>
    </lineage>
</organism>